<feature type="non-terminal residue" evidence="1">
    <location>
        <position position="1"/>
    </location>
</feature>
<name>A0A4P9XGS9_9FUNG</name>
<dbReference type="AlphaFoldDB" id="A0A4P9XGS9"/>
<dbReference type="Proteomes" id="UP000271241">
    <property type="component" value="Unassembled WGS sequence"/>
</dbReference>
<evidence type="ECO:0000313" key="2">
    <source>
        <dbReference type="Proteomes" id="UP000271241"/>
    </source>
</evidence>
<organism evidence="1 2">
    <name type="scientific">Thamnocephalis sphaerospora</name>
    <dbReference type="NCBI Taxonomy" id="78915"/>
    <lineage>
        <taxon>Eukaryota</taxon>
        <taxon>Fungi</taxon>
        <taxon>Fungi incertae sedis</taxon>
        <taxon>Zoopagomycota</taxon>
        <taxon>Zoopagomycotina</taxon>
        <taxon>Zoopagomycetes</taxon>
        <taxon>Zoopagales</taxon>
        <taxon>Sigmoideomycetaceae</taxon>
        <taxon>Thamnocephalis</taxon>
    </lineage>
</organism>
<reference evidence="2" key="1">
    <citation type="journal article" date="2018" name="Nat. Microbiol.">
        <title>Leveraging single-cell genomics to expand the fungal tree of life.</title>
        <authorList>
            <person name="Ahrendt S.R."/>
            <person name="Quandt C.A."/>
            <person name="Ciobanu D."/>
            <person name="Clum A."/>
            <person name="Salamov A."/>
            <person name="Andreopoulos B."/>
            <person name="Cheng J.F."/>
            <person name="Woyke T."/>
            <person name="Pelin A."/>
            <person name="Henrissat B."/>
            <person name="Reynolds N.K."/>
            <person name="Benny G.L."/>
            <person name="Smith M.E."/>
            <person name="James T.Y."/>
            <person name="Grigoriev I.V."/>
        </authorList>
    </citation>
    <scope>NUCLEOTIDE SEQUENCE [LARGE SCALE GENOMIC DNA]</scope>
    <source>
        <strain evidence="2">RSA 1356</strain>
    </source>
</reference>
<accession>A0A4P9XGS9</accession>
<dbReference type="EMBL" id="KZ993785">
    <property type="protein sequence ID" value="RKP04380.1"/>
    <property type="molecule type" value="Genomic_DNA"/>
</dbReference>
<keyword evidence="2" id="KW-1185">Reference proteome</keyword>
<gene>
    <name evidence="1" type="ORF">THASP1DRAFT_33861</name>
</gene>
<proteinExistence type="predicted"/>
<sequence>LALAGSFVDASPAAPQQIPVASSSNSPSSANALATLRSFSTLLVLKPHFAAVQPDGTRAVYYKDDQNRDKNIEFIGTGGNVVGKVAVEYYPNSNNIRYAILRAYPRTGGRMSDSAFVKFSYNADEPIVSDYLVETPRGQIDTELFGGADGSINMLLDLPQQQVVYNVQAWDGTSIPLVPASSVVRD</sequence>
<evidence type="ECO:0000313" key="1">
    <source>
        <dbReference type="EMBL" id="RKP04380.1"/>
    </source>
</evidence>
<protein>
    <submittedName>
        <fullName evidence="1">Uncharacterized protein</fullName>
    </submittedName>
</protein>